<dbReference type="EMBL" id="CP073767">
    <property type="protein sequence ID" value="UWZ59037.1"/>
    <property type="molecule type" value="Genomic_DNA"/>
</dbReference>
<protein>
    <submittedName>
        <fullName evidence="1">Uncharacterized protein</fullName>
    </submittedName>
</protein>
<dbReference type="AlphaFoldDB" id="A0A9Q9MS12"/>
<dbReference type="KEGG" id="daur:Daura_24480"/>
<gene>
    <name evidence="1" type="ORF">Daura_24480</name>
</gene>
<keyword evidence="2" id="KW-1185">Reference proteome</keyword>
<organism evidence="1 2">
    <name type="scientific">Dactylosporangium aurantiacum</name>
    <dbReference type="NCBI Taxonomy" id="35754"/>
    <lineage>
        <taxon>Bacteria</taxon>
        <taxon>Bacillati</taxon>
        <taxon>Actinomycetota</taxon>
        <taxon>Actinomycetes</taxon>
        <taxon>Micromonosporales</taxon>
        <taxon>Micromonosporaceae</taxon>
        <taxon>Dactylosporangium</taxon>
    </lineage>
</organism>
<dbReference type="OrthoDB" id="9902409at2"/>
<evidence type="ECO:0000313" key="2">
    <source>
        <dbReference type="Proteomes" id="UP001058003"/>
    </source>
</evidence>
<name>A0A9Q9MS12_9ACTN</name>
<accession>A0A9Q9MS12</accession>
<dbReference type="Proteomes" id="UP001058003">
    <property type="component" value="Chromosome"/>
</dbReference>
<proteinExistence type="predicted"/>
<reference evidence="1" key="1">
    <citation type="submission" date="2021-04" db="EMBL/GenBank/DDBJ databases">
        <title>Dactylosporangium aurantiacum NRRL B-8018 full assembly.</title>
        <authorList>
            <person name="Hartkoorn R.C."/>
            <person name="Beaudoing E."/>
            <person name="Hot D."/>
        </authorList>
    </citation>
    <scope>NUCLEOTIDE SEQUENCE</scope>
    <source>
        <strain evidence="1">NRRL B-8018</strain>
    </source>
</reference>
<sequence length="292" mass="31665">MIERRVYGTTNTRQLIEPGDLQRSMASTPPQDDPSFSWRDERRGVAVVVSVVGASHCQVALFDGGRWHDLVTSGSDEQVWVSLAGVPGVVPRASVVPCRYGLDVLLAVTGAAGFDGMRAAYDWRPAPAWVDDRRGHLLRDVVEVLWDAAGELWLRIVMDGPDADRGPVGLRHLARLQGLHHRAAGSGLEAALAEFPPGWLDAVVRAARYFDLQDLAALLHDAGAGGDEAYDRLMEDAGALRAALQRRLDTAPGDFGVADVPRQAGTDLLHPWAALDHDDLDHDDLNAARLAR</sequence>
<dbReference type="RefSeq" id="WP_033367757.1">
    <property type="nucleotide sequence ID" value="NZ_CP073767.1"/>
</dbReference>
<evidence type="ECO:0000313" key="1">
    <source>
        <dbReference type="EMBL" id="UWZ59037.1"/>
    </source>
</evidence>